<dbReference type="EMBL" id="CP133217">
    <property type="protein sequence ID" value="WML88159.1"/>
    <property type="molecule type" value="Genomic_DNA"/>
</dbReference>
<evidence type="ECO:0000259" key="2">
    <source>
        <dbReference type="Pfam" id="PF20285"/>
    </source>
</evidence>
<name>A0AA51MP91_9GAMM</name>
<evidence type="ECO:0000313" key="5">
    <source>
        <dbReference type="Proteomes" id="UP001223336"/>
    </source>
</evidence>
<evidence type="ECO:0000313" key="4">
    <source>
        <dbReference type="EMBL" id="WML88159.1"/>
    </source>
</evidence>
<sequence length="187" mass="21298">MSEALSKEIQKHTGNGDNVGRDKIIYNLPKPNPSNLFESLKNTGMTLVNDNEMANFVDELADYLNDFPERNVIGLENKLKQANMESLYDEAAILKERFAKKLYRGQLSNNSQYLYAQCLALINTYFAHKIKPLLSEGASRSIIEKELLDEVFIPVLNNIAKVDISINIDHIRGMLYFLTGKCHVKWS</sequence>
<dbReference type="Proteomes" id="UP001223336">
    <property type="component" value="Unassembled WGS sequence"/>
</dbReference>
<feature type="region of interest" description="Disordered" evidence="1">
    <location>
        <begin position="1"/>
        <end position="22"/>
    </location>
</feature>
<dbReference type="EMBL" id="JAVFKN010000001">
    <property type="protein sequence ID" value="MDQ5766980.1"/>
    <property type="molecule type" value="Genomic_DNA"/>
</dbReference>
<dbReference type="AlphaFoldDB" id="A0AA51MP91"/>
<evidence type="ECO:0000313" key="3">
    <source>
        <dbReference type="EMBL" id="MDQ5766980.1"/>
    </source>
</evidence>
<feature type="compositionally biased region" description="Basic and acidic residues" evidence="1">
    <location>
        <begin position="1"/>
        <end position="11"/>
    </location>
</feature>
<dbReference type="InterPro" id="IPR046911">
    <property type="entry name" value="ABC-3C_CTD9"/>
</dbReference>
<dbReference type="Proteomes" id="UP001229862">
    <property type="component" value="Chromosome"/>
</dbReference>
<feature type="domain" description="ABC-three component systems C-terminal" evidence="2">
    <location>
        <begin position="74"/>
        <end position="186"/>
    </location>
</feature>
<evidence type="ECO:0000256" key="1">
    <source>
        <dbReference type="SAM" id="MobiDB-lite"/>
    </source>
</evidence>
<organism evidence="4">
    <name type="scientific">Thiothrix subterranea</name>
    <dbReference type="NCBI Taxonomy" id="2735563"/>
    <lineage>
        <taxon>Bacteria</taxon>
        <taxon>Pseudomonadati</taxon>
        <taxon>Pseudomonadota</taxon>
        <taxon>Gammaproteobacteria</taxon>
        <taxon>Thiotrichales</taxon>
        <taxon>Thiotrichaceae</taxon>
        <taxon>Thiothrix</taxon>
    </lineage>
</organism>
<proteinExistence type="predicted"/>
<dbReference type="Pfam" id="PF20285">
    <property type="entry name" value="CTD9"/>
    <property type="match status" value="1"/>
</dbReference>
<dbReference type="RefSeq" id="WP_308133221.1">
    <property type="nucleotide sequence ID" value="NZ_CP133197.1"/>
</dbReference>
<reference evidence="4 5" key="1">
    <citation type="submission" date="2023-08" db="EMBL/GenBank/DDBJ databases">
        <title>New molecular markers tilS and rpoB for phylogenetic and monitoring studies of the genus Thiothrix biodiversity.</title>
        <authorList>
            <person name="Ravin N.V."/>
            <person name="Smolyakov D."/>
            <person name="Markov N.D."/>
            <person name="Beletsky A.V."/>
            <person name="Mardanov A.V."/>
            <person name="Rudenko T.S."/>
            <person name="Grabovich M.Y."/>
        </authorList>
    </citation>
    <scope>NUCLEOTIDE SEQUENCE</scope>
    <source>
        <strain evidence="4">DNT52</strain>
        <strain evidence="3 5">H33</strain>
    </source>
</reference>
<gene>
    <name evidence="3" type="ORF">RCC75_00455</name>
    <name evidence="4" type="ORF">RCG00_07225</name>
</gene>
<keyword evidence="5" id="KW-1185">Reference proteome</keyword>
<accession>A0AA51MP91</accession>
<protein>
    <recommendedName>
        <fullName evidence="2">ABC-three component systems C-terminal domain-containing protein</fullName>
    </recommendedName>
</protein>